<organism evidence="2 3">
    <name type="scientific">Haloferax elongans ATCC BAA-1513</name>
    <dbReference type="NCBI Taxonomy" id="1230453"/>
    <lineage>
        <taxon>Archaea</taxon>
        <taxon>Methanobacteriati</taxon>
        <taxon>Methanobacteriota</taxon>
        <taxon>Stenosarchaea group</taxon>
        <taxon>Halobacteria</taxon>
        <taxon>Halobacteriales</taxon>
        <taxon>Haloferacaceae</taxon>
        <taxon>Haloferax</taxon>
    </lineage>
</organism>
<gene>
    <name evidence="2" type="ORF">C453_02389</name>
</gene>
<feature type="transmembrane region" description="Helical" evidence="1">
    <location>
        <begin position="42"/>
        <end position="61"/>
    </location>
</feature>
<name>M0HTZ9_HALEO</name>
<dbReference type="PATRIC" id="fig|1230453.4.peg.429"/>
<keyword evidence="1" id="KW-1133">Transmembrane helix</keyword>
<dbReference type="AlphaFoldDB" id="M0HTZ9"/>
<evidence type="ECO:0000313" key="3">
    <source>
        <dbReference type="Proteomes" id="UP000011612"/>
    </source>
</evidence>
<dbReference type="STRING" id="1230453.C453_02389"/>
<reference evidence="2 3" key="1">
    <citation type="journal article" date="2014" name="PLoS Genet.">
        <title>Phylogenetically driven sequencing of extremely halophilic archaea reveals strategies for static and dynamic osmo-response.</title>
        <authorList>
            <person name="Becker E.A."/>
            <person name="Seitzer P.M."/>
            <person name="Tritt A."/>
            <person name="Larsen D."/>
            <person name="Krusor M."/>
            <person name="Yao A.I."/>
            <person name="Wu D."/>
            <person name="Madern D."/>
            <person name="Eisen J.A."/>
            <person name="Darling A.E."/>
            <person name="Facciotti M.T."/>
        </authorList>
    </citation>
    <scope>NUCLEOTIDE SEQUENCE [LARGE SCALE GENOMIC DNA]</scope>
    <source>
        <strain evidence="2 3">ATCC BAA-1513</strain>
    </source>
</reference>
<keyword evidence="1" id="KW-0812">Transmembrane</keyword>
<feature type="transmembrane region" description="Helical" evidence="1">
    <location>
        <begin position="68"/>
        <end position="88"/>
    </location>
</feature>
<dbReference type="OrthoDB" id="289725at2157"/>
<proteinExistence type="predicted"/>
<dbReference type="EMBL" id="AOLK01000011">
    <property type="protein sequence ID" value="ELZ87162.1"/>
    <property type="molecule type" value="Genomic_DNA"/>
</dbReference>
<protein>
    <submittedName>
        <fullName evidence="2">Uncharacterized protein</fullName>
    </submittedName>
</protein>
<dbReference type="Proteomes" id="UP000011612">
    <property type="component" value="Unassembled WGS sequence"/>
</dbReference>
<keyword evidence="3" id="KW-1185">Reference proteome</keyword>
<evidence type="ECO:0000313" key="2">
    <source>
        <dbReference type="EMBL" id="ELZ87162.1"/>
    </source>
</evidence>
<dbReference type="RefSeq" id="WP_008322471.1">
    <property type="nucleotide sequence ID" value="NZ_AOLK01000011.1"/>
</dbReference>
<comment type="caution">
    <text evidence="2">The sequence shown here is derived from an EMBL/GenBank/DDBJ whole genome shotgun (WGS) entry which is preliminary data.</text>
</comment>
<accession>M0HTZ9</accession>
<evidence type="ECO:0000256" key="1">
    <source>
        <dbReference type="SAM" id="Phobius"/>
    </source>
</evidence>
<sequence>MGLTIERRSTAGLLAICCGLISTLVAVEVVGGDLSLEGMPIVYSLLGLSVVGTAVTSWYGTTDSWKSVLLYAVLTFGSSFTLFVYLFARTTA</sequence>
<keyword evidence="1" id="KW-0472">Membrane</keyword>